<dbReference type="Proteomes" id="UP000233551">
    <property type="component" value="Unassembled WGS sequence"/>
</dbReference>
<reference evidence="1" key="2">
    <citation type="submission" date="2017-06" db="EMBL/GenBank/DDBJ databases">
        <title>The pomegranate genome and the genomics of punicalagin biosynthesis.</title>
        <authorList>
            <person name="Xu C."/>
        </authorList>
    </citation>
    <scope>NUCLEOTIDE SEQUENCE [LARGE SCALE GENOMIC DNA]</scope>
    <source>
        <tissue evidence="1">Fresh leaf</tissue>
    </source>
</reference>
<protein>
    <submittedName>
        <fullName evidence="1">Uncharacterized protein</fullName>
    </submittedName>
</protein>
<evidence type="ECO:0000313" key="2">
    <source>
        <dbReference type="EMBL" id="PKI67598.1"/>
    </source>
</evidence>
<reference evidence="3" key="1">
    <citation type="journal article" date="2017" name="Plant J.">
        <title>The pomegranate (Punica granatum L.) genome and the genomics of punicalagin biosynthesis.</title>
        <authorList>
            <person name="Qin G."/>
            <person name="Xu C."/>
            <person name="Ming R."/>
            <person name="Tang H."/>
            <person name="Guyot R."/>
            <person name="Kramer E.M."/>
            <person name="Hu Y."/>
            <person name="Yi X."/>
            <person name="Qi Y."/>
            <person name="Xu X."/>
            <person name="Gao Z."/>
            <person name="Pan H."/>
            <person name="Jian J."/>
            <person name="Tian Y."/>
            <person name="Yue Z."/>
            <person name="Xu Y."/>
        </authorList>
    </citation>
    <scope>NUCLEOTIDE SEQUENCE [LARGE SCALE GENOMIC DNA]</scope>
    <source>
        <strain evidence="3">cv. Dabenzi</strain>
    </source>
</reference>
<evidence type="ECO:0000313" key="4">
    <source>
        <dbReference type="Proteomes" id="UP000233551"/>
    </source>
</evidence>
<dbReference type="AlphaFoldDB" id="A0A218XDJ7"/>
<gene>
    <name evidence="1" type="ORF">CDL15_Pgr008650</name>
    <name evidence="2" type="ORF">CRG98_012021</name>
</gene>
<sequence>MCAGGALERASVCTGVSGAWACLRTGVWRAGVRVVALLCGRACGFERGRTAVRAATGVLFTREHVLHPK</sequence>
<name>A0A218XDJ7_PUNGR</name>
<keyword evidence="4" id="KW-1185">Reference proteome</keyword>
<comment type="caution">
    <text evidence="1">The sequence shown here is derived from an EMBL/GenBank/DDBJ whole genome shotgun (WGS) entry which is preliminary data.</text>
</comment>
<evidence type="ECO:0000313" key="3">
    <source>
        <dbReference type="Proteomes" id="UP000197138"/>
    </source>
</evidence>
<proteinExistence type="predicted"/>
<evidence type="ECO:0000313" key="1">
    <source>
        <dbReference type="EMBL" id="OWM82769.1"/>
    </source>
</evidence>
<accession>A0A218XDJ7</accession>
<dbReference type="Proteomes" id="UP000197138">
    <property type="component" value="Unassembled WGS sequence"/>
</dbReference>
<reference evidence="2 4" key="3">
    <citation type="submission" date="2017-11" db="EMBL/GenBank/DDBJ databases">
        <title>De-novo sequencing of pomegranate (Punica granatum L.) genome.</title>
        <authorList>
            <person name="Akparov Z."/>
            <person name="Amiraslanov A."/>
            <person name="Hajiyeva S."/>
            <person name="Abbasov M."/>
            <person name="Kaur K."/>
            <person name="Hamwieh A."/>
            <person name="Solovyev V."/>
            <person name="Salamov A."/>
            <person name="Braich B."/>
            <person name="Kosarev P."/>
            <person name="Mahmoud A."/>
            <person name="Hajiyev E."/>
            <person name="Babayeva S."/>
            <person name="Izzatullayeva V."/>
            <person name="Mammadov A."/>
            <person name="Mammadov A."/>
            <person name="Sharifova S."/>
            <person name="Ojaghi J."/>
            <person name="Eynullazada K."/>
            <person name="Bayramov B."/>
            <person name="Abdulazimova A."/>
            <person name="Shahmuradov I."/>
        </authorList>
    </citation>
    <scope>NUCLEOTIDE SEQUENCE [LARGE SCALE GENOMIC DNA]</scope>
    <source>
        <strain evidence="2">AG2017</strain>
        <strain evidence="4">cv. AG2017</strain>
        <tissue evidence="2">Leaf</tissue>
    </source>
</reference>
<organism evidence="1 3">
    <name type="scientific">Punica granatum</name>
    <name type="common">Pomegranate</name>
    <dbReference type="NCBI Taxonomy" id="22663"/>
    <lineage>
        <taxon>Eukaryota</taxon>
        <taxon>Viridiplantae</taxon>
        <taxon>Streptophyta</taxon>
        <taxon>Embryophyta</taxon>
        <taxon>Tracheophyta</taxon>
        <taxon>Spermatophyta</taxon>
        <taxon>Magnoliopsida</taxon>
        <taxon>eudicotyledons</taxon>
        <taxon>Gunneridae</taxon>
        <taxon>Pentapetalae</taxon>
        <taxon>rosids</taxon>
        <taxon>malvids</taxon>
        <taxon>Myrtales</taxon>
        <taxon>Lythraceae</taxon>
        <taxon>Punica</taxon>
    </lineage>
</organism>
<dbReference type="EMBL" id="PGOL01000595">
    <property type="protein sequence ID" value="PKI67598.1"/>
    <property type="molecule type" value="Genomic_DNA"/>
</dbReference>
<dbReference type="EMBL" id="MTKT01001958">
    <property type="protein sequence ID" value="OWM82769.1"/>
    <property type="molecule type" value="Genomic_DNA"/>
</dbReference>